<dbReference type="GO" id="GO:0046872">
    <property type="term" value="F:metal ion binding"/>
    <property type="evidence" value="ECO:0007669"/>
    <property type="project" value="UniProtKB-KW"/>
</dbReference>
<protein>
    <submittedName>
        <fullName evidence="13">Cytochrome d ubiquinol oxidase subunit II</fullName>
    </submittedName>
</protein>
<keyword evidence="9 12" id="KW-1133">Transmembrane helix</keyword>
<name>A0AAU7V5J4_9ACTO</name>
<dbReference type="KEGG" id="sapp:SAC06_06650"/>
<evidence type="ECO:0000256" key="12">
    <source>
        <dbReference type="SAM" id="Phobius"/>
    </source>
</evidence>
<organism evidence="13">
    <name type="scientific">Scrofimicrobium appendicitidis</name>
    <dbReference type="NCBI Taxonomy" id="3079930"/>
    <lineage>
        <taxon>Bacteria</taxon>
        <taxon>Bacillati</taxon>
        <taxon>Actinomycetota</taxon>
        <taxon>Actinomycetes</taxon>
        <taxon>Actinomycetales</taxon>
        <taxon>Actinomycetaceae</taxon>
        <taxon>Scrofimicrobium</taxon>
    </lineage>
</organism>
<dbReference type="RefSeq" id="WP_350257532.1">
    <property type="nucleotide sequence ID" value="NZ_CP138335.1"/>
</dbReference>
<keyword evidence="7" id="KW-0479">Metal-binding</keyword>
<evidence type="ECO:0000256" key="5">
    <source>
        <dbReference type="ARBA" id="ARBA00022617"/>
    </source>
</evidence>
<keyword evidence="4" id="KW-1003">Cell membrane</keyword>
<evidence type="ECO:0000313" key="13">
    <source>
        <dbReference type="EMBL" id="XBW07326.1"/>
    </source>
</evidence>
<dbReference type="EMBL" id="CP138335">
    <property type="protein sequence ID" value="XBW07326.1"/>
    <property type="molecule type" value="Genomic_DNA"/>
</dbReference>
<evidence type="ECO:0000256" key="9">
    <source>
        <dbReference type="ARBA" id="ARBA00022989"/>
    </source>
</evidence>
<keyword evidence="6 12" id="KW-0812">Transmembrane</keyword>
<feature type="transmembrane region" description="Helical" evidence="12">
    <location>
        <begin position="219"/>
        <end position="240"/>
    </location>
</feature>
<feature type="transmembrane region" description="Helical" evidence="12">
    <location>
        <begin position="177"/>
        <end position="198"/>
    </location>
</feature>
<dbReference type="NCBIfam" id="TIGR00203">
    <property type="entry name" value="cydB"/>
    <property type="match status" value="1"/>
</dbReference>
<feature type="transmembrane region" description="Helical" evidence="12">
    <location>
        <begin position="277"/>
        <end position="300"/>
    </location>
</feature>
<keyword evidence="5" id="KW-0349">Heme</keyword>
<proteinExistence type="inferred from homology"/>
<keyword evidence="3" id="KW-0813">Transport</keyword>
<evidence type="ECO:0000256" key="8">
    <source>
        <dbReference type="ARBA" id="ARBA00022982"/>
    </source>
</evidence>
<feature type="transmembrane region" description="Helical" evidence="12">
    <location>
        <begin position="82"/>
        <end position="100"/>
    </location>
</feature>
<dbReference type="GO" id="GO:0005886">
    <property type="term" value="C:plasma membrane"/>
    <property type="evidence" value="ECO:0007669"/>
    <property type="project" value="UniProtKB-SubCell"/>
</dbReference>
<keyword evidence="11 12" id="KW-0472">Membrane</keyword>
<keyword evidence="8" id="KW-0249">Electron transport</keyword>
<dbReference type="PANTHER" id="PTHR43141">
    <property type="entry name" value="CYTOCHROME BD2 SUBUNIT II"/>
    <property type="match status" value="1"/>
</dbReference>
<accession>A0AAU7V5J4</accession>
<feature type="transmembrane region" description="Helical" evidence="12">
    <location>
        <begin position="320"/>
        <end position="347"/>
    </location>
</feature>
<dbReference type="GO" id="GO:0016682">
    <property type="term" value="F:oxidoreductase activity, acting on diphenols and related substances as donors, oxygen as acceptor"/>
    <property type="evidence" value="ECO:0007669"/>
    <property type="project" value="TreeGrafter"/>
</dbReference>
<evidence type="ECO:0000256" key="10">
    <source>
        <dbReference type="ARBA" id="ARBA00023004"/>
    </source>
</evidence>
<comment type="subcellular location">
    <subcellularLocation>
        <location evidence="1">Cell membrane</location>
        <topology evidence="1">Multi-pass membrane protein</topology>
    </subcellularLocation>
</comment>
<feature type="transmembrane region" description="Helical" evidence="12">
    <location>
        <begin position="6"/>
        <end position="37"/>
    </location>
</feature>
<evidence type="ECO:0000256" key="11">
    <source>
        <dbReference type="ARBA" id="ARBA00023136"/>
    </source>
</evidence>
<keyword evidence="10" id="KW-0408">Iron</keyword>
<dbReference type="InterPro" id="IPR003317">
    <property type="entry name" value="Cyt-d_oxidase_su2"/>
</dbReference>
<dbReference type="PANTHER" id="PTHR43141:SF5">
    <property type="entry name" value="CYTOCHROME BD-I UBIQUINOL OXIDASE SUBUNIT 2"/>
    <property type="match status" value="1"/>
</dbReference>
<evidence type="ECO:0000256" key="3">
    <source>
        <dbReference type="ARBA" id="ARBA00022448"/>
    </source>
</evidence>
<feature type="transmembrane region" description="Helical" evidence="12">
    <location>
        <begin position="246"/>
        <end position="265"/>
    </location>
</feature>
<dbReference type="PIRSF" id="PIRSF000267">
    <property type="entry name" value="Cyt_oxidse_sub2"/>
    <property type="match status" value="1"/>
</dbReference>
<gene>
    <name evidence="13" type="primary">cydB</name>
    <name evidence="13" type="ORF">SAC06_06650</name>
</gene>
<evidence type="ECO:0000256" key="6">
    <source>
        <dbReference type="ARBA" id="ARBA00022692"/>
    </source>
</evidence>
<sequence>MEFLSILWFILIAVLWTVYLVLEGFDFGVGMLLPIAAKNDRERTQLVRSIGPHWDGNEVWLLTAGGATFAAFPAWYATMFSGMYLALFLILVLLIVRITAIEWRSKLRSERWRANWDWFQTVASFGVPLVLGVAFSNLVQGMQIEAQNRLTGAIIPPEQVAAVAGDGTTVYNLTGGFFSLFTPFTLLGGVMLLLVCLSHGIQFVSLKTDGLVAERANRLAGPVSVVATLLAAVWVVWGQFAYSANVLAWIPLVIAALALITSAAFSQPALRSPGKAFAASAIGIASAVAWIFSAMAPNVMKSAIAPEYSLTIPLASSTNGTLTVMTIVAVVLVPIVLAYTLWSYWVFRDRVGHRDVTPDSGLWPAKIRLGANFLTGKQ</sequence>
<evidence type="ECO:0000256" key="1">
    <source>
        <dbReference type="ARBA" id="ARBA00004651"/>
    </source>
</evidence>
<evidence type="ECO:0000256" key="4">
    <source>
        <dbReference type="ARBA" id="ARBA00022475"/>
    </source>
</evidence>
<feature type="transmembrane region" description="Helical" evidence="12">
    <location>
        <begin position="121"/>
        <end position="139"/>
    </location>
</feature>
<comment type="similarity">
    <text evidence="2">Belongs to the cytochrome ubiquinol oxidase subunit 2 family.</text>
</comment>
<dbReference type="Pfam" id="PF02322">
    <property type="entry name" value="Cyt_bd_oxida_II"/>
    <property type="match status" value="1"/>
</dbReference>
<reference evidence="13" key="1">
    <citation type="submission" date="2023-11" db="EMBL/GenBank/DDBJ databases">
        <title>Scrofimicrobium hongkongense sp. nov., isolated from a patient with peritonitis.</title>
        <authorList>
            <person name="Lao H.Y."/>
            <person name="Wong A.Y.P."/>
            <person name="Ng T.L."/>
            <person name="Wong R.Y.L."/>
            <person name="Yau M.C.Y."/>
            <person name="Lam J.Y.W."/>
            <person name="Siu G.K.H."/>
        </authorList>
    </citation>
    <scope>NUCLEOTIDE SEQUENCE</scope>
    <source>
        <strain evidence="13">R131</strain>
    </source>
</reference>
<dbReference type="GO" id="GO:0009055">
    <property type="term" value="F:electron transfer activity"/>
    <property type="evidence" value="ECO:0007669"/>
    <property type="project" value="TreeGrafter"/>
</dbReference>
<evidence type="ECO:0000256" key="7">
    <source>
        <dbReference type="ARBA" id="ARBA00022723"/>
    </source>
</evidence>
<dbReference type="GO" id="GO:0019646">
    <property type="term" value="P:aerobic electron transport chain"/>
    <property type="evidence" value="ECO:0007669"/>
    <property type="project" value="TreeGrafter"/>
</dbReference>
<dbReference type="AlphaFoldDB" id="A0AAU7V5J4"/>
<dbReference type="GO" id="GO:0070069">
    <property type="term" value="C:cytochrome complex"/>
    <property type="evidence" value="ECO:0007669"/>
    <property type="project" value="TreeGrafter"/>
</dbReference>
<evidence type="ECO:0000256" key="2">
    <source>
        <dbReference type="ARBA" id="ARBA00007543"/>
    </source>
</evidence>